<dbReference type="InterPro" id="IPR036286">
    <property type="entry name" value="LexA/Signal_pep-like_sf"/>
</dbReference>
<dbReference type="EMBL" id="NOXG01000007">
    <property type="protein sequence ID" value="PYD75610.1"/>
    <property type="molecule type" value="Genomic_DNA"/>
</dbReference>
<dbReference type="GO" id="GO:0003677">
    <property type="term" value="F:DNA binding"/>
    <property type="evidence" value="ECO:0007669"/>
    <property type="project" value="UniProtKB-KW"/>
</dbReference>
<evidence type="ECO:0000313" key="8">
    <source>
        <dbReference type="Proteomes" id="UP000248116"/>
    </source>
</evidence>
<dbReference type="AlphaFoldDB" id="A0A318QAF5"/>
<dbReference type="Proteomes" id="UP000248116">
    <property type="component" value="Unassembled WGS sequence"/>
</dbReference>
<keyword evidence="8" id="KW-1185">Reference proteome</keyword>
<keyword evidence="3" id="KW-0804">Transcription</keyword>
<sequence>MAVSSSPPPFPEQQPVSARLKALRERAGYSIRALAQDLGMGHKFSSYSFYEQKLKKEYLPVDLVRRLVPLLCERGDPPITASEVWALSGVIPGGSDLNDGIARAARAQAPRRNADGTITINEYDITPHAGSGAIVEETASGSGEGHASVAAWHMPRAFVENYVSDPSSLAIIRVSGNSMEPDFMAGDRVLVDTAHRVPSPDGVYVLWNGLGVVLKQLMLVPHSNPPRIRIISVNQTYPMDEVNAEDLVINGRVVGKWVWK</sequence>
<dbReference type="SUPFAM" id="SSF51306">
    <property type="entry name" value="LexA/Signal peptidase"/>
    <property type="match status" value="1"/>
</dbReference>
<evidence type="ECO:0000313" key="7">
    <source>
        <dbReference type="Proteomes" id="UP000247609"/>
    </source>
</evidence>
<evidence type="ECO:0000259" key="4">
    <source>
        <dbReference type="Pfam" id="PF00717"/>
    </source>
</evidence>
<dbReference type="CDD" id="cd00093">
    <property type="entry name" value="HTH_XRE"/>
    <property type="match status" value="1"/>
</dbReference>
<dbReference type="InterPro" id="IPR039418">
    <property type="entry name" value="LexA-like"/>
</dbReference>
<dbReference type="RefSeq" id="WP_110530114.1">
    <property type="nucleotide sequence ID" value="NZ_JAHRDT010000068.1"/>
</dbReference>
<gene>
    <name evidence="5" type="ORF">C3920_00830</name>
    <name evidence="6" type="ORF">CFR71_08570</name>
</gene>
<dbReference type="InterPro" id="IPR015927">
    <property type="entry name" value="Peptidase_S24_S26A/B/C"/>
</dbReference>
<protein>
    <submittedName>
        <fullName evidence="6">Transcriptional regulator</fullName>
    </submittedName>
</protein>
<keyword evidence="2" id="KW-0238">DNA-binding</keyword>
<dbReference type="InterPro" id="IPR001387">
    <property type="entry name" value="Cro/C1-type_HTH"/>
</dbReference>
<evidence type="ECO:0000256" key="1">
    <source>
        <dbReference type="ARBA" id="ARBA00023015"/>
    </source>
</evidence>
<keyword evidence="1" id="KW-0805">Transcription regulation</keyword>
<name>A0A318QAF5_9PROT</name>
<dbReference type="EMBL" id="PRCW01000010">
    <property type="protein sequence ID" value="PYD49155.1"/>
    <property type="molecule type" value="Genomic_DNA"/>
</dbReference>
<feature type="domain" description="Peptidase S24/S26A/S26B/S26C" evidence="4">
    <location>
        <begin position="157"/>
        <end position="254"/>
    </location>
</feature>
<organism evidence="6 7">
    <name type="scientific">Novacetimonas pomaceti</name>
    <dbReference type="NCBI Taxonomy" id="2021998"/>
    <lineage>
        <taxon>Bacteria</taxon>
        <taxon>Pseudomonadati</taxon>
        <taxon>Pseudomonadota</taxon>
        <taxon>Alphaproteobacteria</taxon>
        <taxon>Acetobacterales</taxon>
        <taxon>Acetobacteraceae</taxon>
        <taxon>Novacetimonas</taxon>
    </lineage>
</organism>
<comment type="caution">
    <text evidence="6">The sequence shown here is derived from an EMBL/GenBank/DDBJ whole genome shotgun (WGS) entry which is preliminary data.</text>
</comment>
<evidence type="ECO:0000313" key="6">
    <source>
        <dbReference type="EMBL" id="PYD75610.1"/>
    </source>
</evidence>
<dbReference type="CDD" id="cd06529">
    <property type="entry name" value="S24_LexA-like"/>
    <property type="match status" value="1"/>
</dbReference>
<dbReference type="PANTHER" id="PTHR40661:SF3">
    <property type="entry name" value="FELS-1 PROPHAGE TRANSCRIPTIONAL REGULATOR"/>
    <property type="match status" value="1"/>
</dbReference>
<evidence type="ECO:0000256" key="2">
    <source>
        <dbReference type="ARBA" id="ARBA00023125"/>
    </source>
</evidence>
<reference evidence="6 7" key="1">
    <citation type="submission" date="2017-07" db="EMBL/GenBank/DDBJ databases">
        <title>A draft genome sequence of Komagataeibacter sp. T5K1.</title>
        <authorList>
            <person name="Skraban J."/>
            <person name="Cleenwerck I."/>
            <person name="Vandamme P."/>
            <person name="Trcek J."/>
        </authorList>
    </citation>
    <scope>NUCLEOTIDE SEQUENCE [LARGE SCALE GENOMIC DNA]</scope>
    <source>
        <strain evidence="6 7">T5K1</strain>
    </source>
</reference>
<accession>A0A318QAF5</accession>
<dbReference type="Pfam" id="PF00717">
    <property type="entry name" value="Peptidase_S24"/>
    <property type="match status" value="1"/>
</dbReference>
<dbReference type="Gene3D" id="2.10.109.10">
    <property type="entry name" value="Umud Fragment, subunit A"/>
    <property type="match status" value="1"/>
</dbReference>
<evidence type="ECO:0000256" key="3">
    <source>
        <dbReference type="ARBA" id="ARBA00023163"/>
    </source>
</evidence>
<dbReference type="PANTHER" id="PTHR40661">
    <property type="match status" value="1"/>
</dbReference>
<reference evidence="5 8" key="2">
    <citation type="submission" date="2018-02" db="EMBL/GenBank/DDBJ databases">
        <authorList>
            <person name="Skraban J."/>
            <person name="Trcek J."/>
        </authorList>
    </citation>
    <scope>NUCLEOTIDE SEQUENCE [LARGE SCALE GENOMIC DNA]</scope>
    <source>
        <strain evidence="5 8">AV446</strain>
    </source>
</reference>
<evidence type="ECO:0000313" key="5">
    <source>
        <dbReference type="EMBL" id="PYD49155.1"/>
    </source>
</evidence>
<proteinExistence type="predicted"/>
<dbReference type="Proteomes" id="UP000247609">
    <property type="component" value="Unassembled WGS sequence"/>
</dbReference>